<dbReference type="SUPFAM" id="SSF56801">
    <property type="entry name" value="Acetyl-CoA synthetase-like"/>
    <property type="match status" value="1"/>
</dbReference>
<protein>
    <submittedName>
        <fullName evidence="8">4-coumarate--CoA ligase 1</fullName>
    </submittedName>
</protein>
<dbReference type="InterPro" id="IPR045851">
    <property type="entry name" value="AMP-bd_C_sf"/>
</dbReference>
<evidence type="ECO:0000256" key="1">
    <source>
        <dbReference type="ARBA" id="ARBA00004275"/>
    </source>
</evidence>
<gene>
    <name evidence="8" type="primary">LOC108733414</name>
</gene>
<dbReference type="RefSeq" id="XP_018320082.1">
    <property type="nucleotide sequence ID" value="XM_018464580.2"/>
</dbReference>
<comment type="subcellular location">
    <subcellularLocation>
        <location evidence="1">Peroxisome</location>
    </subcellularLocation>
</comment>
<dbReference type="Pfam" id="PF13193">
    <property type="entry name" value="AMP-binding_C"/>
    <property type="match status" value="1"/>
</dbReference>
<dbReference type="FunFam" id="3.40.50.12780:FF:000025">
    <property type="entry name" value="luciferin 4-monooxygenase"/>
    <property type="match status" value="1"/>
</dbReference>
<comment type="similarity">
    <text evidence="2">Belongs to the ATP-dependent AMP-binding enzyme family.</text>
</comment>
<dbReference type="PROSITE" id="PS00455">
    <property type="entry name" value="AMP_BINDING"/>
    <property type="match status" value="1"/>
</dbReference>
<keyword evidence="7" id="KW-1185">Reference proteome</keyword>
<dbReference type="InterPro" id="IPR020845">
    <property type="entry name" value="AMP-binding_CS"/>
</dbReference>
<dbReference type="Gene3D" id="2.30.38.10">
    <property type="entry name" value="Luciferase, Domain 3"/>
    <property type="match status" value="1"/>
</dbReference>
<dbReference type="GeneID" id="108733414"/>
<dbReference type="KEGG" id="apln:108733414"/>
<evidence type="ECO:0000259" key="6">
    <source>
        <dbReference type="Pfam" id="PF13193"/>
    </source>
</evidence>
<accession>A0A1W4WHZ8</accession>
<evidence type="ECO:0000256" key="3">
    <source>
        <dbReference type="ARBA" id="ARBA00022598"/>
    </source>
</evidence>
<feature type="domain" description="AMP-dependent synthetase/ligase" evidence="5">
    <location>
        <begin position="54"/>
        <end position="397"/>
    </location>
</feature>
<evidence type="ECO:0000313" key="7">
    <source>
        <dbReference type="Proteomes" id="UP000192223"/>
    </source>
</evidence>
<proteinExistence type="inferred from homology"/>
<keyword evidence="3 8" id="KW-0436">Ligase</keyword>
<evidence type="ECO:0000259" key="5">
    <source>
        <dbReference type="Pfam" id="PF00501"/>
    </source>
</evidence>
<dbReference type="Pfam" id="PF00501">
    <property type="entry name" value="AMP-binding"/>
    <property type="match status" value="1"/>
</dbReference>
<sequence>MQENNIIEGPKVDHALEGISLGDATLNVLKSQNNKVAQIDPIINQELRTNLILNRAIAIARWFDSIGLQVGDAVSICSENRLEFVSVPVATFFNGISFAPINPEYNSRELQHCIDLSKPKVIFCSVSSLKKILDLSQTNQFIKHIVLFDKEKTRQKNITYFTDITKGANDGKADDSFKCKTFDTKETVATILCSSGTTGLPKGVLCTHYNMLVWTIISKEFISHNDDINNEETTIGVIPFFHSMGFMFMFLSLLKGTKFIVLKKFNPKLYLECIQKYKVTSLSMPPPIVLFLNKSSLAKKYDLSSVKSIICGAAPLSKELEIMTTKRYKLDHFAQAYGLTETTLGVLMNPVGNKKVGSVGRVLPGMQAKVIDESGKALGPRQEGELCFKGPIIMKGYIGDPESTHTMLDKDGWLHSGDIGYYDEDGYFFIVDRVKELIKYKGFQVAPAELEALLLTHPAITDAAVVGLPNEEAGELPVAFVTKRKNAKVTAKEIENFVADKVSNYKKLRGGVYFIDQIPRNPSGKILRRLLRERLKNFPSKL</sequence>
<feature type="domain" description="AMP-binding enzyme C-terminal" evidence="6">
    <location>
        <begin position="449"/>
        <end position="525"/>
    </location>
</feature>
<dbReference type="Gene3D" id="3.40.50.980">
    <property type="match status" value="2"/>
</dbReference>
<dbReference type="AlphaFoldDB" id="A0A1W4WHZ8"/>
<dbReference type="CDD" id="cd05911">
    <property type="entry name" value="Firefly_Luc_like"/>
    <property type="match status" value="1"/>
</dbReference>
<dbReference type="InParanoid" id="A0A1W4WHZ8"/>
<keyword evidence="4" id="KW-0576">Peroxisome</keyword>
<dbReference type="GO" id="GO:0016405">
    <property type="term" value="F:CoA-ligase activity"/>
    <property type="evidence" value="ECO:0007669"/>
    <property type="project" value="TreeGrafter"/>
</dbReference>
<name>A0A1W4WHZ8_AGRPL</name>
<dbReference type="InterPro" id="IPR025110">
    <property type="entry name" value="AMP-bd_C"/>
</dbReference>
<dbReference type="Proteomes" id="UP000192223">
    <property type="component" value="Unplaced"/>
</dbReference>
<dbReference type="STRING" id="224129.A0A1W4WHZ8"/>
<dbReference type="FunFam" id="3.30.300.30:FF:000007">
    <property type="entry name" value="4-coumarate--CoA ligase 2"/>
    <property type="match status" value="1"/>
</dbReference>
<dbReference type="FunCoup" id="A0A1W4WHZ8">
    <property type="interactions" value="296"/>
</dbReference>
<evidence type="ECO:0000313" key="8">
    <source>
        <dbReference type="RefSeq" id="XP_018320082.1"/>
    </source>
</evidence>
<dbReference type="PANTHER" id="PTHR24096:SF149">
    <property type="entry name" value="AMP-BINDING DOMAIN-CONTAINING PROTEIN-RELATED"/>
    <property type="match status" value="1"/>
</dbReference>
<dbReference type="GO" id="GO:0005777">
    <property type="term" value="C:peroxisome"/>
    <property type="evidence" value="ECO:0007669"/>
    <property type="project" value="UniProtKB-SubCell"/>
</dbReference>
<dbReference type="PANTHER" id="PTHR24096">
    <property type="entry name" value="LONG-CHAIN-FATTY-ACID--COA LIGASE"/>
    <property type="match status" value="1"/>
</dbReference>
<dbReference type="Gene3D" id="3.30.300.30">
    <property type="match status" value="1"/>
</dbReference>
<dbReference type="OrthoDB" id="10253869at2759"/>
<organism evidence="7 8">
    <name type="scientific">Agrilus planipennis</name>
    <name type="common">Emerald ash borer</name>
    <name type="synonym">Agrilus marcopoli</name>
    <dbReference type="NCBI Taxonomy" id="224129"/>
    <lineage>
        <taxon>Eukaryota</taxon>
        <taxon>Metazoa</taxon>
        <taxon>Ecdysozoa</taxon>
        <taxon>Arthropoda</taxon>
        <taxon>Hexapoda</taxon>
        <taxon>Insecta</taxon>
        <taxon>Pterygota</taxon>
        <taxon>Neoptera</taxon>
        <taxon>Endopterygota</taxon>
        <taxon>Coleoptera</taxon>
        <taxon>Polyphaga</taxon>
        <taxon>Elateriformia</taxon>
        <taxon>Buprestoidea</taxon>
        <taxon>Buprestidae</taxon>
        <taxon>Agrilinae</taxon>
        <taxon>Agrilus</taxon>
    </lineage>
</organism>
<dbReference type="InterPro" id="IPR000873">
    <property type="entry name" value="AMP-dep_synth/lig_dom"/>
</dbReference>
<evidence type="ECO:0000256" key="4">
    <source>
        <dbReference type="ARBA" id="ARBA00023140"/>
    </source>
</evidence>
<reference evidence="8" key="1">
    <citation type="submission" date="2025-08" db="UniProtKB">
        <authorList>
            <consortium name="RefSeq"/>
        </authorList>
    </citation>
    <scope>IDENTIFICATION</scope>
    <source>
        <tissue evidence="8">Entire body</tissue>
    </source>
</reference>
<evidence type="ECO:0000256" key="2">
    <source>
        <dbReference type="ARBA" id="ARBA00006432"/>
    </source>
</evidence>